<evidence type="ECO:0000313" key="2">
    <source>
        <dbReference type="EMBL" id="VFK44475.1"/>
    </source>
</evidence>
<dbReference type="AlphaFoldDB" id="A0A450YRF0"/>
<evidence type="ECO:0000313" key="1">
    <source>
        <dbReference type="EMBL" id="VFK44124.1"/>
    </source>
</evidence>
<protein>
    <submittedName>
        <fullName evidence="1">Uncharacterized protein</fullName>
    </submittedName>
</protein>
<dbReference type="EMBL" id="CAADFR010000168">
    <property type="protein sequence ID" value="VFK44124.1"/>
    <property type="molecule type" value="Genomic_DNA"/>
</dbReference>
<accession>A0A450YRF0</accession>
<sequence length="115" mass="12937">MIEELEEETYQIIELLKKEESKKNIAVAGKLLVKITHAIDENHGKLQQLININKASPSAYLQLYQGIQLGDCLFELKGALKLALDVAGKTKQRIEALKPKRYLLPTKRRKALAVG</sequence>
<reference evidence="1" key="1">
    <citation type="submission" date="2019-02" db="EMBL/GenBank/DDBJ databases">
        <authorList>
            <person name="Gruber-Vodicka R. H."/>
            <person name="Seah K. B. B."/>
        </authorList>
    </citation>
    <scope>NUCLEOTIDE SEQUENCE</scope>
    <source>
        <strain evidence="2">BECK_S1320</strain>
        <strain evidence="1">BECK_S1321</strain>
    </source>
</reference>
<proteinExistence type="predicted"/>
<dbReference type="EMBL" id="CAADFU010000038">
    <property type="protein sequence ID" value="VFK44475.1"/>
    <property type="molecule type" value="Genomic_DNA"/>
</dbReference>
<gene>
    <name evidence="2" type="ORF">BECKSD772E_GA0070983_103821</name>
    <name evidence="1" type="ORF">BECKSD772F_GA0070984_11683</name>
</gene>
<name>A0A450YRF0_9GAMM</name>
<organism evidence="1">
    <name type="scientific">Candidatus Kentrum sp. SD</name>
    <dbReference type="NCBI Taxonomy" id="2126332"/>
    <lineage>
        <taxon>Bacteria</taxon>
        <taxon>Pseudomonadati</taxon>
        <taxon>Pseudomonadota</taxon>
        <taxon>Gammaproteobacteria</taxon>
        <taxon>Candidatus Kentrum</taxon>
    </lineage>
</organism>